<gene>
    <name evidence="2" type="ORF">EVA_12948</name>
</gene>
<evidence type="ECO:0000313" key="2">
    <source>
        <dbReference type="EMBL" id="EJW98946.1"/>
    </source>
</evidence>
<feature type="region of interest" description="Disordered" evidence="1">
    <location>
        <begin position="1"/>
        <end position="37"/>
    </location>
</feature>
<evidence type="ECO:0000256" key="1">
    <source>
        <dbReference type="SAM" id="MobiDB-lite"/>
    </source>
</evidence>
<protein>
    <submittedName>
        <fullName evidence="2">Uncharacterized protein</fullName>
    </submittedName>
</protein>
<name>J9FVB8_9ZZZZ</name>
<organism evidence="2">
    <name type="scientific">gut metagenome</name>
    <dbReference type="NCBI Taxonomy" id="749906"/>
    <lineage>
        <taxon>unclassified sequences</taxon>
        <taxon>metagenomes</taxon>
        <taxon>organismal metagenomes</taxon>
    </lineage>
</organism>
<dbReference type="AlphaFoldDB" id="J9FVB8"/>
<proteinExistence type="predicted"/>
<reference evidence="2" key="1">
    <citation type="journal article" date="2012" name="PLoS ONE">
        <title>Gene sets for utilization of primary and secondary nutrition supplies in the distal gut of endangered iberian lynx.</title>
        <authorList>
            <person name="Alcaide M."/>
            <person name="Messina E."/>
            <person name="Richter M."/>
            <person name="Bargiela R."/>
            <person name="Peplies J."/>
            <person name="Huws S.A."/>
            <person name="Newbold C.J."/>
            <person name="Golyshin P.N."/>
            <person name="Simon M.A."/>
            <person name="Lopez G."/>
            <person name="Yakimov M.M."/>
            <person name="Ferrer M."/>
        </authorList>
    </citation>
    <scope>NUCLEOTIDE SEQUENCE</scope>
</reference>
<dbReference type="EMBL" id="AMCI01004033">
    <property type="protein sequence ID" value="EJW98946.1"/>
    <property type="molecule type" value="Genomic_DNA"/>
</dbReference>
<comment type="caution">
    <text evidence="2">The sequence shown here is derived from an EMBL/GenBank/DDBJ whole genome shotgun (WGS) entry which is preliminary data.</text>
</comment>
<sequence length="60" mass="6689">MAQRKLRRFFTGDPSRHHREHETASLRSASTENPADRFAGRIKAGNRVAVLEDAAELIGS</sequence>
<accession>J9FVB8</accession>